<organism evidence="16 17">
    <name type="scientific">Alloiococcus otitis ATCC 51267</name>
    <dbReference type="NCBI Taxonomy" id="883081"/>
    <lineage>
        <taxon>Bacteria</taxon>
        <taxon>Bacillati</taxon>
        <taxon>Bacillota</taxon>
        <taxon>Bacilli</taxon>
        <taxon>Lactobacillales</taxon>
        <taxon>Carnobacteriaceae</taxon>
        <taxon>Alloiococcus</taxon>
    </lineage>
</organism>
<dbReference type="AlphaFoldDB" id="K9EVH6"/>
<comment type="similarity">
    <text evidence="1 9 10">Belongs to the phosphohexose mutase family.</text>
</comment>
<feature type="modified residue" description="Phosphoserine" evidence="9">
    <location>
        <position position="102"/>
    </location>
</feature>
<evidence type="ECO:0000259" key="13">
    <source>
        <dbReference type="Pfam" id="PF02878"/>
    </source>
</evidence>
<comment type="caution">
    <text evidence="16">The sequence shown here is derived from an EMBL/GenBank/DDBJ whole genome shotgun (WGS) entry which is preliminary data.</text>
</comment>
<dbReference type="Proteomes" id="UP000009875">
    <property type="component" value="Unassembled WGS sequence"/>
</dbReference>
<dbReference type="eggNOG" id="COG1109">
    <property type="taxonomic scope" value="Bacteria"/>
</dbReference>
<dbReference type="EMBL" id="AGXA01000022">
    <property type="protein sequence ID" value="EKU93220.1"/>
    <property type="molecule type" value="Genomic_DNA"/>
</dbReference>
<dbReference type="PATRIC" id="fig|883081.3.peg.1216"/>
<dbReference type="InterPro" id="IPR005841">
    <property type="entry name" value="Alpha-D-phosphohexomutase_SF"/>
</dbReference>
<dbReference type="FunFam" id="3.40.120.10:FF:000002">
    <property type="entry name" value="Phosphoglucosamine mutase"/>
    <property type="match status" value="1"/>
</dbReference>
<dbReference type="Pfam" id="PF00408">
    <property type="entry name" value="PGM_PMM_IV"/>
    <property type="match status" value="1"/>
</dbReference>
<dbReference type="GO" id="GO:0005975">
    <property type="term" value="P:carbohydrate metabolic process"/>
    <property type="evidence" value="ECO:0007669"/>
    <property type="project" value="InterPro"/>
</dbReference>
<evidence type="ECO:0000256" key="11">
    <source>
        <dbReference type="RuleBase" id="RU004327"/>
    </source>
</evidence>
<keyword evidence="5 9" id="KW-0413">Isomerase</keyword>
<keyword evidence="2 9" id="KW-0597">Phosphoprotein</keyword>
<evidence type="ECO:0000256" key="4">
    <source>
        <dbReference type="ARBA" id="ARBA00022842"/>
    </source>
</evidence>
<evidence type="ECO:0000256" key="5">
    <source>
        <dbReference type="ARBA" id="ARBA00023235"/>
    </source>
</evidence>
<evidence type="ECO:0000259" key="14">
    <source>
        <dbReference type="Pfam" id="PF02879"/>
    </source>
</evidence>
<protein>
    <recommendedName>
        <fullName evidence="8 9">Phosphoglucosamine mutase</fullName>
        <ecNumber evidence="7 9">5.4.2.10</ecNumber>
    </recommendedName>
</protein>
<dbReference type="RefSeq" id="WP_003778426.1">
    <property type="nucleotide sequence ID" value="NZ_JH992960.1"/>
</dbReference>
<evidence type="ECO:0000256" key="7">
    <source>
        <dbReference type="ARBA" id="ARBA00066330"/>
    </source>
</evidence>
<evidence type="ECO:0000259" key="12">
    <source>
        <dbReference type="Pfam" id="PF00408"/>
    </source>
</evidence>
<keyword evidence="4 9" id="KW-0460">Magnesium</keyword>
<dbReference type="HOGENOM" id="CLU_016950_7_0_9"/>
<proteinExistence type="inferred from homology"/>
<evidence type="ECO:0000256" key="1">
    <source>
        <dbReference type="ARBA" id="ARBA00010231"/>
    </source>
</evidence>
<dbReference type="PROSITE" id="PS00710">
    <property type="entry name" value="PGM_PMM"/>
    <property type="match status" value="1"/>
</dbReference>
<dbReference type="SUPFAM" id="SSF55957">
    <property type="entry name" value="Phosphoglucomutase, C-terminal domain"/>
    <property type="match status" value="1"/>
</dbReference>
<feature type="binding site" evidence="9">
    <location>
        <position position="246"/>
    </location>
    <ligand>
        <name>Mg(2+)</name>
        <dbReference type="ChEBI" id="CHEBI:18420"/>
    </ligand>
</feature>
<dbReference type="OrthoDB" id="9806956at2"/>
<dbReference type="PANTHER" id="PTHR42946">
    <property type="entry name" value="PHOSPHOHEXOSE MUTASE"/>
    <property type="match status" value="1"/>
</dbReference>
<evidence type="ECO:0000313" key="16">
    <source>
        <dbReference type="EMBL" id="EKU93220.1"/>
    </source>
</evidence>
<feature type="active site" description="Phosphoserine intermediate" evidence="9">
    <location>
        <position position="102"/>
    </location>
</feature>
<dbReference type="InterPro" id="IPR005846">
    <property type="entry name" value="A-D-PHexomutase_a/b/a-III"/>
</dbReference>
<dbReference type="InterPro" id="IPR005845">
    <property type="entry name" value="A-D-PHexomutase_a/b/a-II"/>
</dbReference>
<comment type="function">
    <text evidence="9 11">Catalyzes the conversion of glucosamine-6-phosphate to glucosamine-1-phosphate.</text>
</comment>
<feature type="domain" description="Alpha-D-phosphohexomutase alpha/beta/alpha" evidence="14">
    <location>
        <begin position="161"/>
        <end position="255"/>
    </location>
</feature>
<dbReference type="InterPro" id="IPR016055">
    <property type="entry name" value="A-D-PHexomutase_a/b/a-I/II/III"/>
</dbReference>
<evidence type="ECO:0000313" key="17">
    <source>
        <dbReference type="Proteomes" id="UP000009875"/>
    </source>
</evidence>
<dbReference type="InterPro" id="IPR016066">
    <property type="entry name" value="A-D-PHexomutase_CS"/>
</dbReference>
<feature type="domain" description="Alpha-D-phosphohexomutase alpha/beta/alpha" evidence="15">
    <location>
        <begin position="259"/>
        <end position="370"/>
    </location>
</feature>
<evidence type="ECO:0000256" key="6">
    <source>
        <dbReference type="ARBA" id="ARBA00050364"/>
    </source>
</evidence>
<dbReference type="EC" id="5.4.2.10" evidence="7 9"/>
<feature type="binding site" evidence="9">
    <location>
        <position position="244"/>
    </location>
    <ligand>
        <name>Mg(2+)</name>
        <dbReference type="ChEBI" id="CHEBI:18420"/>
    </ligand>
</feature>
<feature type="binding site" evidence="9">
    <location>
        <position position="242"/>
    </location>
    <ligand>
        <name>Mg(2+)</name>
        <dbReference type="ChEBI" id="CHEBI:18420"/>
    </ligand>
</feature>
<evidence type="ECO:0000256" key="8">
    <source>
        <dbReference type="ARBA" id="ARBA00068193"/>
    </source>
</evidence>
<dbReference type="InterPro" id="IPR050060">
    <property type="entry name" value="Phosphoglucosamine_mutase"/>
</dbReference>
<dbReference type="InterPro" id="IPR005844">
    <property type="entry name" value="A-D-PHexomutase_a/b/a-I"/>
</dbReference>
<dbReference type="Gene3D" id="3.30.310.50">
    <property type="entry name" value="Alpha-D-phosphohexomutase, C-terminal domain"/>
    <property type="match status" value="1"/>
</dbReference>
<accession>K9EVH6</accession>
<dbReference type="PRINTS" id="PR00509">
    <property type="entry name" value="PGMPMM"/>
</dbReference>
<comment type="PTM">
    <text evidence="9">Activated by phosphorylation.</text>
</comment>
<keyword evidence="3 9" id="KW-0479">Metal-binding</keyword>
<evidence type="ECO:0000256" key="10">
    <source>
        <dbReference type="RuleBase" id="RU004326"/>
    </source>
</evidence>
<gene>
    <name evidence="9" type="primary">glmM</name>
    <name evidence="16" type="ORF">HMPREF9698_01381</name>
</gene>
<dbReference type="GO" id="GO:0008966">
    <property type="term" value="F:phosphoglucosamine mutase activity"/>
    <property type="evidence" value="ECO:0007669"/>
    <property type="project" value="UniProtKB-UniRule"/>
</dbReference>
<dbReference type="PANTHER" id="PTHR42946:SF1">
    <property type="entry name" value="PHOSPHOGLUCOMUTASE (ALPHA-D-GLUCOSE-1,6-BISPHOSPHATE-DEPENDENT)"/>
    <property type="match status" value="1"/>
</dbReference>
<dbReference type="Pfam" id="PF02879">
    <property type="entry name" value="PGM_PMM_II"/>
    <property type="match status" value="1"/>
</dbReference>
<dbReference type="InterPro" id="IPR036900">
    <property type="entry name" value="A-D-PHexomutase_C_sf"/>
</dbReference>
<dbReference type="NCBIfam" id="NF008139">
    <property type="entry name" value="PRK10887.1"/>
    <property type="match status" value="1"/>
</dbReference>
<dbReference type="CDD" id="cd05802">
    <property type="entry name" value="GlmM"/>
    <property type="match status" value="1"/>
</dbReference>
<dbReference type="FunFam" id="3.40.120.10:FF:000001">
    <property type="entry name" value="Phosphoglucosamine mutase"/>
    <property type="match status" value="1"/>
</dbReference>
<dbReference type="Gene3D" id="3.40.120.10">
    <property type="entry name" value="Alpha-D-Glucose-1,6-Bisphosphate, subunit A, domain 3"/>
    <property type="match status" value="3"/>
</dbReference>
<dbReference type="SUPFAM" id="SSF53738">
    <property type="entry name" value="Phosphoglucomutase, first 3 domains"/>
    <property type="match status" value="3"/>
</dbReference>
<comment type="catalytic activity">
    <reaction evidence="6 9 11">
        <text>alpha-D-glucosamine 1-phosphate = D-glucosamine 6-phosphate</text>
        <dbReference type="Rhea" id="RHEA:23424"/>
        <dbReference type="ChEBI" id="CHEBI:58516"/>
        <dbReference type="ChEBI" id="CHEBI:58725"/>
        <dbReference type="EC" id="5.4.2.10"/>
    </reaction>
</comment>
<evidence type="ECO:0000259" key="15">
    <source>
        <dbReference type="Pfam" id="PF02880"/>
    </source>
</evidence>
<keyword evidence="17" id="KW-1185">Reference proteome</keyword>
<feature type="domain" description="Alpha-D-phosphohexomutase alpha/beta/alpha" evidence="13">
    <location>
        <begin position="3"/>
        <end position="136"/>
    </location>
</feature>
<dbReference type="GO" id="GO:0006048">
    <property type="term" value="P:UDP-N-acetylglucosamine biosynthetic process"/>
    <property type="evidence" value="ECO:0007669"/>
    <property type="project" value="TreeGrafter"/>
</dbReference>
<evidence type="ECO:0000256" key="9">
    <source>
        <dbReference type="HAMAP-Rule" id="MF_01554"/>
    </source>
</evidence>
<dbReference type="InterPro" id="IPR006352">
    <property type="entry name" value="GlmM_bact"/>
</dbReference>
<reference evidence="16 17" key="1">
    <citation type="submission" date="2012-09" db="EMBL/GenBank/DDBJ databases">
        <title>The Genome Sequence of Alloiococcus otitis ATCC 51267.</title>
        <authorList>
            <consortium name="The Broad Institute Genome Sequencing Platform"/>
            <person name="Earl A."/>
            <person name="Ward D."/>
            <person name="Feldgarden M."/>
            <person name="Gevers D."/>
            <person name="Huys G."/>
            <person name="Walker B."/>
            <person name="Young S.K."/>
            <person name="Zeng Q."/>
            <person name="Gargeya S."/>
            <person name="Fitzgerald M."/>
            <person name="Haas B."/>
            <person name="Abouelleil A."/>
            <person name="Alvarado L."/>
            <person name="Arachchi H.M."/>
            <person name="Berlin A.M."/>
            <person name="Chapman S.B."/>
            <person name="Goldberg J."/>
            <person name="Griggs A."/>
            <person name="Gujja S."/>
            <person name="Hansen M."/>
            <person name="Howarth C."/>
            <person name="Imamovic A."/>
            <person name="Larimer J."/>
            <person name="McCowen C."/>
            <person name="Montmayeur A."/>
            <person name="Murphy C."/>
            <person name="Neiman D."/>
            <person name="Pearson M."/>
            <person name="Priest M."/>
            <person name="Roberts A."/>
            <person name="Saif S."/>
            <person name="Shea T."/>
            <person name="Sisk P."/>
            <person name="Sykes S."/>
            <person name="Wortman J."/>
            <person name="Nusbaum C."/>
            <person name="Birren B."/>
        </authorList>
    </citation>
    <scope>NUCLEOTIDE SEQUENCE [LARGE SCALE GENOMIC DNA]</scope>
    <source>
        <strain evidence="16 17">ATCC 51267</strain>
    </source>
</reference>
<comment type="cofactor">
    <cofactor evidence="9">
        <name>Mg(2+)</name>
        <dbReference type="ChEBI" id="CHEBI:18420"/>
    </cofactor>
    <text evidence="9">Binds 1 Mg(2+) ion per subunit.</text>
</comment>
<dbReference type="FunFam" id="3.30.310.50:FF:000001">
    <property type="entry name" value="Phosphoglucosamine mutase"/>
    <property type="match status" value="1"/>
</dbReference>
<evidence type="ECO:0000256" key="2">
    <source>
        <dbReference type="ARBA" id="ARBA00022553"/>
    </source>
</evidence>
<feature type="domain" description="Alpha-D-phosphohexomutase C-terminal" evidence="12">
    <location>
        <begin position="375"/>
        <end position="441"/>
    </location>
</feature>
<name>K9EVH6_9LACT</name>
<dbReference type="InterPro" id="IPR005843">
    <property type="entry name" value="A-D-PHexomutase_C"/>
</dbReference>
<dbReference type="GO" id="GO:0004615">
    <property type="term" value="F:phosphomannomutase activity"/>
    <property type="evidence" value="ECO:0007669"/>
    <property type="project" value="TreeGrafter"/>
</dbReference>
<evidence type="ECO:0000256" key="3">
    <source>
        <dbReference type="ARBA" id="ARBA00022723"/>
    </source>
</evidence>
<feature type="binding site" description="via phosphate group" evidence="9">
    <location>
        <position position="102"/>
    </location>
    <ligand>
        <name>Mg(2+)</name>
        <dbReference type="ChEBI" id="CHEBI:18420"/>
    </ligand>
</feature>
<sequence length="450" mass="48480">MGKYFGTDGVRGIANQELTPELAFKLGRFGAIVLSRHVEEGQPQVLVGRDTRISCRMLEYALVSGLLSAGAEVLRLGVITTPGVSFLTRSQNAAAGIMISASHNPVEDNGIKFFGPDGFKLSDQQEAEIESLLDSGEDDFPRPAAQGLGTSEEFNEGSLKYTQFLSQTISGDLSGLKIVLDGANGAASPLINRLFADLDTEFDVIGASPDGLNINDGYGSTHPENLAQEVVEKEAQVGLAFDGDGDRLIAVDEKGNIVDGDKILFICGRYLADQGRLKQNTIVTTVMSNLGFYKAAEKYDIDSVQTKVGDRFVVEEMRDKGYNLGGEQSGHIIFLDHHTTGDGLLTAIQLLDVMKQTGKKLSDLASDVENYPQKLVNVSVTNKEEALNNQKIQDVIAEVEAELASEGRVLVRPSGTEPLIRVMVEGPSDEAVDHYCQKIVAVVKEEVGLA</sequence>
<dbReference type="HAMAP" id="MF_01554_B">
    <property type="entry name" value="GlmM_B"/>
    <property type="match status" value="1"/>
</dbReference>
<dbReference type="GO" id="GO:0009252">
    <property type="term" value="P:peptidoglycan biosynthetic process"/>
    <property type="evidence" value="ECO:0007669"/>
    <property type="project" value="TreeGrafter"/>
</dbReference>
<dbReference type="Pfam" id="PF02878">
    <property type="entry name" value="PGM_PMM_I"/>
    <property type="match status" value="1"/>
</dbReference>
<dbReference type="STRING" id="883081.HMPREF9698_01381"/>
<dbReference type="GO" id="GO:0000287">
    <property type="term" value="F:magnesium ion binding"/>
    <property type="evidence" value="ECO:0007669"/>
    <property type="project" value="UniProtKB-UniRule"/>
</dbReference>
<dbReference type="GO" id="GO:0005829">
    <property type="term" value="C:cytosol"/>
    <property type="evidence" value="ECO:0007669"/>
    <property type="project" value="TreeGrafter"/>
</dbReference>
<dbReference type="Pfam" id="PF02880">
    <property type="entry name" value="PGM_PMM_III"/>
    <property type="match status" value="1"/>
</dbReference>
<dbReference type="NCBIfam" id="TIGR01455">
    <property type="entry name" value="glmM"/>
    <property type="match status" value="1"/>
</dbReference>